<dbReference type="InterPro" id="IPR012020">
    <property type="entry name" value="ABHD4"/>
</dbReference>
<protein>
    <recommendedName>
        <fullName evidence="4">AB hydrolase-1 domain-containing protein</fullName>
    </recommendedName>
</protein>
<evidence type="ECO:0000259" key="4">
    <source>
        <dbReference type="Pfam" id="PF00561"/>
    </source>
</evidence>
<comment type="caution">
    <text evidence="5">The sequence shown here is derived from an EMBL/GenBank/DDBJ whole genome shotgun (WGS) entry which is preliminary data.</text>
</comment>
<dbReference type="Pfam" id="PF00561">
    <property type="entry name" value="Abhydrolase_1"/>
    <property type="match status" value="1"/>
</dbReference>
<name>A0ABX1VIW6_9PLAN</name>
<dbReference type="Gene3D" id="3.40.50.1820">
    <property type="entry name" value="alpha/beta hydrolase"/>
    <property type="match status" value="1"/>
</dbReference>
<proteinExistence type="inferred from homology"/>
<keyword evidence="3" id="KW-0378">Hydrolase</keyword>
<organism evidence="5 6">
    <name type="scientific">Alienimonas chondri</name>
    <dbReference type="NCBI Taxonomy" id="2681879"/>
    <lineage>
        <taxon>Bacteria</taxon>
        <taxon>Pseudomonadati</taxon>
        <taxon>Planctomycetota</taxon>
        <taxon>Planctomycetia</taxon>
        <taxon>Planctomycetales</taxon>
        <taxon>Planctomycetaceae</taxon>
        <taxon>Alienimonas</taxon>
    </lineage>
</organism>
<keyword evidence="6" id="KW-1185">Reference proteome</keyword>
<dbReference type="RefSeq" id="WP_171188120.1">
    <property type="nucleotide sequence ID" value="NZ_WTPX01000097.1"/>
</dbReference>
<dbReference type="EMBL" id="WTPX01000097">
    <property type="protein sequence ID" value="NNJ26776.1"/>
    <property type="molecule type" value="Genomic_DNA"/>
</dbReference>
<dbReference type="InterPro" id="IPR050960">
    <property type="entry name" value="AB_hydrolase_4_sf"/>
</dbReference>
<dbReference type="InterPro" id="IPR029058">
    <property type="entry name" value="AB_hydrolase_fold"/>
</dbReference>
<accession>A0ABX1VIW6</accession>
<dbReference type="PIRSF" id="PIRSF005211">
    <property type="entry name" value="Ab_hydro_YheT"/>
    <property type="match status" value="1"/>
</dbReference>
<comment type="similarity">
    <text evidence="1">Belongs to the AB hydrolase superfamily. AB hydrolase 4 family.</text>
</comment>
<dbReference type="PROSITE" id="PS01133">
    <property type="entry name" value="UPF0017"/>
    <property type="match status" value="1"/>
</dbReference>
<evidence type="ECO:0000256" key="2">
    <source>
        <dbReference type="ARBA" id="ARBA00022487"/>
    </source>
</evidence>
<dbReference type="PRINTS" id="PR00111">
    <property type="entry name" value="ABHYDROLASE"/>
</dbReference>
<evidence type="ECO:0000256" key="1">
    <source>
        <dbReference type="ARBA" id="ARBA00010884"/>
    </source>
</evidence>
<dbReference type="SUPFAM" id="SSF53474">
    <property type="entry name" value="alpha/beta-Hydrolases"/>
    <property type="match status" value="1"/>
</dbReference>
<reference evidence="5 6" key="1">
    <citation type="journal article" date="2020" name="Syst. Appl. Microbiol.">
        <title>Alienimonas chondri sp. nov., a novel planctomycete isolated from the biofilm of the red alga Chondrus crispus.</title>
        <authorList>
            <person name="Vitorino I."/>
            <person name="Albuquerque L."/>
            <person name="Wiegand S."/>
            <person name="Kallscheuer N."/>
            <person name="da Costa M.S."/>
            <person name="Lobo-da-Cunha A."/>
            <person name="Jogler C."/>
            <person name="Lage O.M."/>
        </authorList>
    </citation>
    <scope>NUCLEOTIDE SEQUENCE [LARGE SCALE GENOMIC DNA]</scope>
    <source>
        <strain evidence="5 6">LzC2</strain>
    </source>
</reference>
<sequence>MKTDPIRFADDDLPPYPAKWAGIPGAGHLHTGAAQVFGEIPLLSPVADRAEDGGSSAQLDIPTSDDSGDRLAADLFLPDQERPGRPLIVLLHGLGGNAESAYVRACLSDLLGAGLRVVPLNFRGAGRSHETCSEYLHPGRTGDVRALLTYLEEETERDLFESGVILCGFSLGGSILLKALATTDPPVLEGVRAAVTVSAPLDLAECSRRLKRTRNHVYEAYLLKKMRDQIHLSPSGVSEEELAAVDAASTVWEFDATFTAPRRGFDDVEDYYREDSAGHRLEKIQVPTLLLVADDDPFVPLETYEQFDWDAHPHLVRKHTPTGGHTGFICESGPSYHSRCVIALAEKA</sequence>
<dbReference type="PANTHER" id="PTHR10794:SF94">
    <property type="entry name" value="ESTERASE YHET-RELATED"/>
    <property type="match status" value="1"/>
</dbReference>
<dbReference type="Proteomes" id="UP000609651">
    <property type="component" value="Unassembled WGS sequence"/>
</dbReference>
<evidence type="ECO:0000313" key="5">
    <source>
        <dbReference type="EMBL" id="NNJ26776.1"/>
    </source>
</evidence>
<dbReference type="InterPro" id="IPR000952">
    <property type="entry name" value="AB_hydrolase_4_CS"/>
</dbReference>
<keyword evidence="2" id="KW-0719">Serine esterase</keyword>
<gene>
    <name evidence="5" type="ORF">LzC2_28670</name>
</gene>
<dbReference type="InterPro" id="IPR000073">
    <property type="entry name" value="AB_hydrolase_1"/>
</dbReference>
<dbReference type="PANTHER" id="PTHR10794">
    <property type="entry name" value="ABHYDROLASE DOMAIN-CONTAINING PROTEIN"/>
    <property type="match status" value="1"/>
</dbReference>
<feature type="domain" description="AB hydrolase-1" evidence="4">
    <location>
        <begin position="86"/>
        <end position="329"/>
    </location>
</feature>
<evidence type="ECO:0000313" key="6">
    <source>
        <dbReference type="Proteomes" id="UP000609651"/>
    </source>
</evidence>
<evidence type="ECO:0000256" key="3">
    <source>
        <dbReference type="ARBA" id="ARBA00022801"/>
    </source>
</evidence>